<sequence length="173" mass="19989">MDNFKDTYIDMQEIHDSVPYIYPNKKKREKAWQSENESVIIEGLGEYRIKRISAKIRKFLCPSDRDIHKRAGTGRNLQDWLFLPWFTNEPISAQKPCFCPPLVDIAMHVSSQSPYAAIIPGRALIFLKFIVDDLVNNIPRVIPRSPQQLLIHSINGVQDEERNGVLVKEDNTK</sequence>
<name>A0A2P5XYH4_GOSBA</name>
<proteinExistence type="predicted"/>
<evidence type="ECO:0000313" key="1">
    <source>
        <dbReference type="EMBL" id="PPS08395.1"/>
    </source>
</evidence>
<protein>
    <submittedName>
        <fullName evidence="1">Uncharacterized protein</fullName>
    </submittedName>
</protein>
<evidence type="ECO:0000313" key="2">
    <source>
        <dbReference type="Proteomes" id="UP000239757"/>
    </source>
</evidence>
<dbReference type="Proteomes" id="UP000239757">
    <property type="component" value="Unassembled WGS sequence"/>
</dbReference>
<accession>A0A2P5XYH4</accession>
<organism evidence="1 2">
    <name type="scientific">Gossypium barbadense</name>
    <name type="common">Sea Island cotton</name>
    <name type="synonym">Hibiscus barbadensis</name>
    <dbReference type="NCBI Taxonomy" id="3634"/>
    <lineage>
        <taxon>Eukaryota</taxon>
        <taxon>Viridiplantae</taxon>
        <taxon>Streptophyta</taxon>
        <taxon>Embryophyta</taxon>
        <taxon>Tracheophyta</taxon>
        <taxon>Spermatophyta</taxon>
        <taxon>Magnoliopsida</taxon>
        <taxon>eudicotyledons</taxon>
        <taxon>Gunneridae</taxon>
        <taxon>Pentapetalae</taxon>
        <taxon>rosids</taxon>
        <taxon>malvids</taxon>
        <taxon>Malvales</taxon>
        <taxon>Malvaceae</taxon>
        <taxon>Malvoideae</taxon>
        <taxon>Gossypium</taxon>
    </lineage>
</organism>
<dbReference type="EMBL" id="KZ664016">
    <property type="protein sequence ID" value="PPS08395.1"/>
    <property type="molecule type" value="Genomic_DNA"/>
</dbReference>
<reference evidence="1 2" key="1">
    <citation type="submission" date="2015-01" db="EMBL/GenBank/DDBJ databases">
        <title>Genome of allotetraploid Gossypium barbadense reveals genomic plasticity and fiber elongation in cotton evolution.</title>
        <authorList>
            <person name="Chen X."/>
            <person name="Liu X."/>
            <person name="Zhao B."/>
            <person name="Zheng H."/>
            <person name="Hu Y."/>
            <person name="Lu G."/>
            <person name="Yang C."/>
            <person name="Chen J."/>
            <person name="Shan C."/>
            <person name="Zhang L."/>
            <person name="Zhou Y."/>
            <person name="Wang L."/>
            <person name="Guo W."/>
            <person name="Bai Y."/>
            <person name="Ruan J."/>
            <person name="Shangguan X."/>
            <person name="Mao Y."/>
            <person name="Jiang J."/>
            <person name="Zhu Y."/>
            <person name="Lei J."/>
            <person name="Kang H."/>
            <person name="Chen S."/>
            <person name="He X."/>
            <person name="Wang R."/>
            <person name="Wang Y."/>
            <person name="Chen J."/>
            <person name="Wang L."/>
            <person name="Yu S."/>
            <person name="Wang B."/>
            <person name="Wei J."/>
            <person name="Song S."/>
            <person name="Lu X."/>
            <person name="Gao Z."/>
            <person name="Gu W."/>
            <person name="Deng X."/>
            <person name="Ma D."/>
            <person name="Wang S."/>
            <person name="Liang W."/>
            <person name="Fang L."/>
            <person name="Cai C."/>
            <person name="Zhu X."/>
            <person name="Zhou B."/>
            <person name="Zhang Y."/>
            <person name="Chen Z."/>
            <person name="Xu S."/>
            <person name="Zhu R."/>
            <person name="Wang S."/>
            <person name="Zhang T."/>
            <person name="Zhao G."/>
        </authorList>
    </citation>
    <scope>NUCLEOTIDE SEQUENCE [LARGE SCALE GENOMIC DNA]</scope>
    <source>
        <strain evidence="2">cv. Xinhai21</strain>
        <tissue evidence="1">Leaf</tissue>
    </source>
</reference>
<dbReference type="AlphaFoldDB" id="A0A2P5XYH4"/>
<gene>
    <name evidence="1" type="ORF">GOBAR_AA12248</name>
</gene>